<dbReference type="GO" id="GO:0003677">
    <property type="term" value="F:DNA binding"/>
    <property type="evidence" value="ECO:0007669"/>
    <property type="project" value="InterPro"/>
</dbReference>
<keyword evidence="3" id="KW-0731">Sigma factor</keyword>
<reference evidence="7 8" key="1">
    <citation type="journal article" date="2015" name="Infect. Genet. Evol.">
        <title>Genomic sequences of six botulinum neurotoxin-producing strains representing three clostridial species illustrate the mobility and diversity of botulinum neurotoxin genes.</title>
        <authorList>
            <person name="Smith T.J."/>
            <person name="Hill K.K."/>
            <person name="Xie G."/>
            <person name="Foley B.T."/>
            <person name="Williamson C.H."/>
            <person name="Foster J.T."/>
            <person name="Johnson S.L."/>
            <person name="Chertkov O."/>
            <person name="Teshima H."/>
            <person name="Gibbons H.S."/>
            <person name="Johnsky L.A."/>
            <person name="Karavis M.A."/>
            <person name="Smith L.A."/>
        </authorList>
    </citation>
    <scope>NUCLEOTIDE SEQUENCE [LARGE SCALE GENOMIC DNA]</scope>
    <source>
        <strain evidence="7">Sullivan</strain>
    </source>
</reference>
<evidence type="ECO:0000256" key="3">
    <source>
        <dbReference type="ARBA" id="ARBA00023082"/>
    </source>
</evidence>
<dbReference type="KEGG" id="cbv:U729_981"/>
<evidence type="ECO:0000259" key="5">
    <source>
        <dbReference type="Pfam" id="PF04542"/>
    </source>
</evidence>
<feature type="domain" description="RNA polymerase sigma-70 region 2" evidence="5">
    <location>
        <begin position="29"/>
        <end position="88"/>
    </location>
</feature>
<dbReference type="InterPro" id="IPR014300">
    <property type="entry name" value="RNA_pol_sigma-V"/>
</dbReference>
<name>A0A0A7FUJ3_9CLOT</name>
<dbReference type="InterPro" id="IPR039425">
    <property type="entry name" value="RNA_pol_sigma-70-like"/>
</dbReference>
<protein>
    <submittedName>
        <fullName evidence="7">RNA polymerase sigma factor, sigma-70 family protein</fullName>
    </submittedName>
</protein>
<proteinExistence type="inferred from homology"/>
<dbReference type="SUPFAM" id="SSF88659">
    <property type="entry name" value="Sigma3 and sigma4 domains of RNA polymerase sigma factors"/>
    <property type="match status" value="1"/>
</dbReference>
<keyword evidence="8" id="KW-1185">Reference proteome</keyword>
<gene>
    <name evidence="7" type="ORF">U729_981</name>
</gene>
<dbReference type="OrthoDB" id="9782703at2"/>
<evidence type="ECO:0000256" key="4">
    <source>
        <dbReference type="ARBA" id="ARBA00023163"/>
    </source>
</evidence>
<evidence type="ECO:0000256" key="2">
    <source>
        <dbReference type="ARBA" id="ARBA00023015"/>
    </source>
</evidence>
<dbReference type="EMBL" id="CP006905">
    <property type="protein sequence ID" value="AIY82615.1"/>
    <property type="molecule type" value="Genomic_DNA"/>
</dbReference>
<dbReference type="Pfam" id="PF08281">
    <property type="entry name" value="Sigma70_r4_2"/>
    <property type="match status" value="1"/>
</dbReference>
<dbReference type="HOGENOM" id="CLU_047691_3_1_9"/>
<dbReference type="PANTHER" id="PTHR43133:SF51">
    <property type="entry name" value="RNA POLYMERASE SIGMA FACTOR"/>
    <property type="match status" value="1"/>
</dbReference>
<accession>A0A0A7FUJ3</accession>
<dbReference type="SUPFAM" id="SSF88946">
    <property type="entry name" value="Sigma2 domain of RNA polymerase sigma factors"/>
    <property type="match status" value="1"/>
</dbReference>
<dbReference type="GO" id="GO:0016987">
    <property type="term" value="F:sigma factor activity"/>
    <property type="evidence" value="ECO:0007669"/>
    <property type="project" value="UniProtKB-KW"/>
</dbReference>
<dbReference type="InterPro" id="IPR013249">
    <property type="entry name" value="RNA_pol_sigma70_r4_t2"/>
</dbReference>
<comment type="similarity">
    <text evidence="1">Belongs to the sigma-70 factor family. ECF subfamily.</text>
</comment>
<evidence type="ECO:0000259" key="6">
    <source>
        <dbReference type="Pfam" id="PF08281"/>
    </source>
</evidence>
<dbReference type="InterPro" id="IPR036388">
    <property type="entry name" value="WH-like_DNA-bd_sf"/>
</dbReference>
<evidence type="ECO:0000313" key="8">
    <source>
        <dbReference type="Proteomes" id="UP000030635"/>
    </source>
</evidence>
<dbReference type="CDD" id="cd06171">
    <property type="entry name" value="Sigma70_r4"/>
    <property type="match status" value="1"/>
</dbReference>
<dbReference type="STRING" id="1561.NPD11_2008"/>
<dbReference type="Pfam" id="PF04542">
    <property type="entry name" value="Sigma70_r2"/>
    <property type="match status" value="1"/>
</dbReference>
<feature type="domain" description="RNA polymerase sigma factor 70 region 4 type 2" evidence="6">
    <location>
        <begin position="114"/>
        <end position="162"/>
    </location>
</feature>
<dbReference type="Proteomes" id="UP000030635">
    <property type="component" value="Chromosome"/>
</dbReference>
<dbReference type="GO" id="GO:0006352">
    <property type="term" value="P:DNA-templated transcription initiation"/>
    <property type="evidence" value="ECO:0007669"/>
    <property type="project" value="InterPro"/>
</dbReference>
<dbReference type="InterPro" id="IPR013325">
    <property type="entry name" value="RNA_pol_sigma_r2"/>
</dbReference>
<evidence type="ECO:0000313" key="7">
    <source>
        <dbReference type="EMBL" id="AIY82615.1"/>
    </source>
</evidence>
<dbReference type="RefSeq" id="WP_039312163.1">
    <property type="nucleotide sequence ID" value="NZ_CP006905.1"/>
</dbReference>
<evidence type="ECO:0000256" key="1">
    <source>
        <dbReference type="ARBA" id="ARBA00010641"/>
    </source>
</evidence>
<keyword evidence="2" id="KW-0805">Transcription regulation</keyword>
<keyword evidence="4" id="KW-0804">Transcription</keyword>
<dbReference type="NCBIfam" id="TIGR02937">
    <property type="entry name" value="sigma70-ECF"/>
    <property type="match status" value="1"/>
</dbReference>
<dbReference type="InterPro" id="IPR007627">
    <property type="entry name" value="RNA_pol_sigma70_r2"/>
</dbReference>
<organism evidence="7 8">
    <name type="scientific">Clostridium baratii str. Sullivan</name>
    <dbReference type="NCBI Taxonomy" id="1415775"/>
    <lineage>
        <taxon>Bacteria</taxon>
        <taxon>Bacillati</taxon>
        <taxon>Bacillota</taxon>
        <taxon>Clostridia</taxon>
        <taxon>Eubacteriales</taxon>
        <taxon>Clostridiaceae</taxon>
        <taxon>Clostridium</taxon>
    </lineage>
</organism>
<dbReference type="eggNOG" id="COG1595">
    <property type="taxonomic scope" value="Bacteria"/>
</dbReference>
<dbReference type="AlphaFoldDB" id="A0A0A7FUJ3"/>
<sequence length="174" mass="20442">MDKLESLVKLSIKGNYEAFLQLIDIIKENLYRTAFSYVKNEEGALDVVQETVYKAYISIDKIKNPKFFKTWITRILINNSLDYIKKNKNVVYLENNDLIKTIGAKEHNKDEKIYIWEAIESLDPKYREIISLKYFDDLTINEIANVLKYPVGTVKTYLNKGLSGLRKFMEREIV</sequence>
<dbReference type="InterPro" id="IPR014284">
    <property type="entry name" value="RNA_pol_sigma-70_dom"/>
</dbReference>
<dbReference type="NCBIfam" id="TIGR02954">
    <property type="entry name" value="Sig70_famx3"/>
    <property type="match status" value="1"/>
</dbReference>
<dbReference type="Gene3D" id="1.10.1740.10">
    <property type="match status" value="1"/>
</dbReference>
<dbReference type="PANTHER" id="PTHR43133">
    <property type="entry name" value="RNA POLYMERASE ECF-TYPE SIGMA FACTO"/>
    <property type="match status" value="1"/>
</dbReference>
<dbReference type="InterPro" id="IPR013324">
    <property type="entry name" value="RNA_pol_sigma_r3/r4-like"/>
</dbReference>
<dbReference type="Gene3D" id="1.10.10.10">
    <property type="entry name" value="Winged helix-like DNA-binding domain superfamily/Winged helix DNA-binding domain"/>
    <property type="match status" value="1"/>
</dbReference>